<evidence type="ECO:0000313" key="1">
    <source>
        <dbReference type="EMBL" id="SDR71333.1"/>
    </source>
</evidence>
<proteinExistence type="predicted"/>
<evidence type="ECO:0000313" key="2">
    <source>
        <dbReference type="EMBL" id="SDT08639.1"/>
    </source>
</evidence>
<sequence length="75" mass="8716">MRARHFAAPQPVVRERLAREDRLRPSALDLFPVLRDRLHMSRPLLGLIDEGKPTEREILGPPTFRNVIDENGRHI</sequence>
<evidence type="ECO:0000313" key="3">
    <source>
        <dbReference type="Proteomes" id="UP000182126"/>
    </source>
</evidence>
<reference evidence="1 3" key="1">
    <citation type="submission" date="2016-10" db="EMBL/GenBank/DDBJ databases">
        <authorList>
            <person name="de Groot N.N."/>
        </authorList>
    </citation>
    <scope>NUCLEOTIDE SEQUENCE [LARGE SCALE GENOMIC DNA]</scope>
    <source>
        <strain evidence="1 3">DSM 15019</strain>
    </source>
</reference>
<dbReference type="AlphaFoldDB" id="A0A1H1LA21"/>
<accession>A0A1H1LA21</accession>
<dbReference type="EMBL" id="LT629770">
    <property type="protein sequence ID" value="SDT08639.1"/>
    <property type="molecule type" value="Genomic_DNA"/>
</dbReference>
<gene>
    <name evidence="1" type="ORF">SAMN04489809_0042</name>
    <name evidence="2" type="ORF">SAMN04489809_3477</name>
</gene>
<dbReference type="RefSeq" id="WP_060921052.1">
    <property type="nucleotide sequence ID" value="NZ_LT629770.1"/>
</dbReference>
<protein>
    <submittedName>
        <fullName evidence="1">Uncharacterized protein</fullName>
    </submittedName>
</protein>
<dbReference type="Proteomes" id="UP000182126">
    <property type="component" value="Chromosome I"/>
</dbReference>
<name>A0A1H1LA21_9MICO</name>
<dbReference type="EMBL" id="LT629770">
    <property type="protein sequence ID" value="SDR71333.1"/>
    <property type="molecule type" value="Genomic_DNA"/>
</dbReference>
<dbReference type="GeneID" id="36301437"/>
<organism evidence="1 3">
    <name type="scientific">Microbacterium paraoxydans</name>
    <dbReference type="NCBI Taxonomy" id="199592"/>
    <lineage>
        <taxon>Bacteria</taxon>
        <taxon>Bacillati</taxon>
        <taxon>Actinomycetota</taxon>
        <taxon>Actinomycetes</taxon>
        <taxon>Micrococcales</taxon>
        <taxon>Microbacteriaceae</taxon>
        <taxon>Microbacterium</taxon>
    </lineage>
</organism>